<keyword evidence="3" id="KW-1185">Reference proteome</keyword>
<dbReference type="OrthoDB" id="2900904at2759"/>
<evidence type="ECO:0000256" key="1">
    <source>
        <dbReference type="SAM" id="SignalP"/>
    </source>
</evidence>
<evidence type="ECO:0000313" key="2">
    <source>
        <dbReference type="EMBL" id="THH18718.1"/>
    </source>
</evidence>
<gene>
    <name evidence="2" type="ORF">EW146_g2301</name>
</gene>
<dbReference type="EMBL" id="SGPL01000066">
    <property type="protein sequence ID" value="THH18718.1"/>
    <property type="molecule type" value="Genomic_DNA"/>
</dbReference>
<protein>
    <submittedName>
        <fullName evidence="2">Uncharacterized protein</fullName>
    </submittedName>
</protein>
<feature type="signal peptide" evidence="1">
    <location>
        <begin position="1"/>
        <end position="20"/>
    </location>
</feature>
<sequence length="178" mass="18479">MQFKYIIAFCSLLLSTTVLAAPVPEPQVDADVSLARRSVTPHFTFTNDLANIVIPPPAPAGSPKKVVAAQEKKIKKAKANQAARVKLQDAASARVSVVLKAASAPLDLSGSLAVTVTNDFHTSKDPESHATFQFTAAACGGTCVGHAYKTASKHSPGKGQPGKIFSASHAVIFGGTDI</sequence>
<comment type="caution">
    <text evidence="2">The sequence shown here is derived from an EMBL/GenBank/DDBJ whole genome shotgun (WGS) entry which is preliminary data.</text>
</comment>
<name>A0A4S4M2Y0_9AGAM</name>
<proteinExistence type="predicted"/>
<feature type="chain" id="PRO_5020839479" evidence="1">
    <location>
        <begin position="21"/>
        <end position="178"/>
    </location>
</feature>
<keyword evidence="1" id="KW-0732">Signal</keyword>
<accession>A0A4S4M2Y0</accession>
<organism evidence="2 3">
    <name type="scientific">Bondarzewia mesenterica</name>
    <dbReference type="NCBI Taxonomy" id="1095465"/>
    <lineage>
        <taxon>Eukaryota</taxon>
        <taxon>Fungi</taxon>
        <taxon>Dikarya</taxon>
        <taxon>Basidiomycota</taxon>
        <taxon>Agaricomycotina</taxon>
        <taxon>Agaricomycetes</taxon>
        <taxon>Russulales</taxon>
        <taxon>Bondarzewiaceae</taxon>
        <taxon>Bondarzewia</taxon>
    </lineage>
</organism>
<reference evidence="2 3" key="1">
    <citation type="submission" date="2019-02" db="EMBL/GenBank/DDBJ databases">
        <title>Genome sequencing of the rare red list fungi Bondarzewia mesenterica.</title>
        <authorList>
            <person name="Buettner E."/>
            <person name="Kellner H."/>
        </authorList>
    </citation>
    <scope>NUCLEOTIDE SEQUENCE [LARGE SCALE GENOMIC DNA]</scope>
    <source>
        <strain evidence="2 3">DSM 108281</strain>
    </source>
</reference>
<evidence type="ECO:0000313" key="3">
    <source>
        <dbReference type="Proteomes" id="UP000310158"/>
    </source>
</evidence>
<dbReference type="AlphaFoldDB" id="A0A4S4M2Y0"/>
<dbReference type="Proteomes" id="UP000310158">
    <property type="component" value="Unassembled WGS sequence"/>
</dbReference>